<keyword evidence="5" id="KW-1185">Reference proteome</keyword>
<protein>
    <submittedName>
        <fullName evidence="4">GNAT family N-acetyltransferase</fullName>
    </submittedName>
</protein>
<dbReference type="AlphaFoldDB" id="A0A848LBQ6"/>
<dbReference type="SUPFAM" id="SSF55729">
    <property type="entry name" value="Acyl-CoA N-acyltransferases (Nat)"/>
    <property type="match status" value="1"/>
</dbReference>
<dbReference type="GO" id="GO:0016747">
    <property type="term" value="F:acyltransferase activity, transferring groups other than amino-acyl groups"/>
    <property type="evidence" value="ECO:0007669"/>
    <property type="project" value="InterPro"/>
</dbReference>
<dbReference type="CDD" id="cd04301">
    <property type="entry name" value="NAT_SF"/>
    <property type="match status" value="1"/>
</dbReference>
<dbReference type="Proteomes" id="UP000518300">
    <property type="component" value="Unassembled WGS sequence"/>
</dbReference>
<evidence type="ECO:0000259" key="3">
    <source>
        <dbReference type="PROSITE" id="PS51186"/>
    </source>
</evidence>
<evidence type="ECO:0000313" key="5">
    <source>
        <dbReference type="Proteomes" id="UP000518300"/>
    </source>
</evidence>
<keyword evidence="1 4" id="KW-0808">Transferase</keyword>
<dbReference type="PANTHER" id="PTHR43420">
    <property type="entry name" value="ACETYLTRANSFERASE"/>
    <property type="match status" value="1"/>
</dbReference>
<proteinExistence type="predicted"/>
<dbReference type="EMBL" id="JABBJJ010000051">
    <property type="protein sequence ID" value="NMO15916.1"/>
    <property type="molecule type" value="Genomic_DNA"/>
</dbReference>
<dbReference type="PROSITE" id="PS51186">
    <property type="entry name" value="GNAT"/>
    <property type="match status" value="1"/>
</dbReference>
<organism evidence="4 5">
    <name type="scientific">Pyxidicoccus fallax</name>
    <dbReference type="NCBI Taxonomy" id="394095"/>
    <lineage>
        <taxon>Bacteria</taxon>
        <taxon>Pseudomonadati</taxon>
        <taxon>Myxococcota</taxon>
        <taxon>Myxococcia</taxon>
        <taxon>Myxococcales</taxon>
        <taxon>Cystobacterineae</taxon>
        <taxon>Myxococcaceae</taxon>
        <taxon>Pyxidicoccus</taxon>
    </lineage>
</organism>
<dbReference type="Gene3D" id="3.40.630.30">
    <property type="match status" value="1"/>
</dbReference>
<reference evidence="4 5" key="1">
    <citation type="submission" date="2020-04" db="EMBL/GenBank/DDBJ databases">
        <title>Draft genome of Pyxidicoccus fallax type strain.</title>
        <authorList>
            <person name="Whitworth D.E."/>
        </authorList>
    </citation>
    <scope>NUCLEOTIDE SEQUENCE [LARGE SCALE GENOMIC DNA]</scope>
    <source>
        <strain evidence="4 5">DSM 14698</strain>
    </source>
</reference>
<dbReference type="Pfam" id="PF13508">
    <property type="entry name" value="Acetyltransf_7"/>
    <property type="match status" value="1"/>
</dbReference>
<dbReference type="InterPro" id="IPR016181">
    <property type="entry name" value="Acyl_CoA_acyltransferase"/>
</dbReference>
<dbReference type="InterPro" id="IPR000182">
    <property type="entry name" value="GNAT_dom"/>
</dbReference>
<evidence type="ECO:0000256" key="2">
    <source>
        <dbReference type="ARBA" id="ARBA00023315"/>
    </source>
</evidence>
<gene>
    <name evidence="4" type="ORF">HG543_13795</name>
</gene>
<name>A0A848LBQ6_9BACT</name>
<dbReference type="InterPro" id="IPR050680">
    <property type="entry name" value="YpeA/RimI_acetyltransf"/>
</dbReference>
<evidence type="ECO:0000256" key="1">
    <source>
        <dbReference type="ARBA" id="ARBA00022679"/>
    </source>
</evidence>
<feature type="domain" description="N-acetyltransferase" evidence="3">
    <location>
        <begin position="4"/>
        <end position="147"/>
    </location>
</feature>
<comment type="caution">
    <text evidence="4">The sequence shown here is derived from an EMBL/GenBank/DDBJ whole genome shotgun (WGS) entry which is preliminary data.</text>
</comment>
<accession>A0A848LBQ6</accession>
<sequence length="147" mass="17049">MGSMEVRRLLLDEMDAAARVHRMTFDQRLPWLSGLHTPAEDRAFFREHVFSHCEVWGAFQGELLGFIAFRSGWLDQLYVLPAHQGSGIGSTLLGIATQRHPRLQLWTFQRNEGARAFYERHGFVAVRFTDGSENDEKEPDVLYAWRR</sequence>
<evidence type="ECO:0000313" key="4">
    <source>
        <dbReference type="EMBL" id="NMO15916.1"/>
    </source>
</evidence>
<keyword evidence="2" id="KW-0012">Acyltransferase</keyword>